<proteinExistence type="predicted"/>
<comment type="caution">
    <text evidence="1">The sequence shown here is derived from an EMBL/GenBank/DDBJ whole genome shotgun (WGS) entry which is preliminary data.</text>
</comment>
<protein>
    <submittedName>
        <fullName evidence="1">Uncharacterized protein</fullName>
    </submittedName>
</protein>
<evidence type="ECO:0000313" key="2">
    <source>
        <dbReference type="Proteomes" id="UP000821865"/>
    </source>
</evidence>
<name>A0ACB8CT54_DERSI</name>
<dbReference type="EMBL" id="CM023474">
    <property type="protein sequence ID" value="KAH7950334.1"/>
    <property type="molecule type" value="Genomic_DNA"/>
</dbReference>
<gene>
    <name evidence="1" type="ORF">HPB49_022652</name>
</gene>
<evidence type="ECO:0000313" key="1">
    <source>
        <dbReference type="EMBL" id="KAH7950334.1"/>
    </source>
</evidence>
<keyword evidence="2" id="KW-1185">Reference proteome</keyword>
<dbReference type="Proteomes" id="UP000821865">
    <property type="component" value="Chromosome 5"/>
</dbReference>
<accession>A0ACB8CT54</accession>
<sequence>MSKAKNPSADVISVTVPETSGQRVTRSKSRREKATTSTISEGIRQNNRTDGRASDQRDGVVTKTLRKKKDSEEAFTTYFWFRGSPEFESTRHQEKAVIRKGGSREHRSLRSRHQADGGTNPQVGRPVPEGIAGTSSQPPQPLRHKMDREKLRARPRHYPKRKSPREPVFVIEDKESFHRTMSPSSRDKVDASLHLSPVPLSTLPEESHVGKLGFHWYEVTFGALPGRTRVAELEEADDTDIKSLHWMSDNEWSTDAHQTEDDDSSDVSSGGDLSPLPWEEDTFKLSGQSSQDQEPGENTKGQGHFLENMGQSLEAMAQRAGHDRIEEEDVVWYIHSSSMYPGLRVPRVTRAFALQAAPKASQGQVEFLPKQDVETTTLPNGLTVTALENYSPVTRLAIVVKAGARYEDGSNLGITHTLRNAATLATRSHSKFAITKNIEYLGANLTACTTREHLIYLLECNRDDVHLALKFAEEVAFQPAFKHWEVDDVAPHLHRELALFRQNREAVLMEALHAAAFRGGLANSLYINDFLLAQFVKNHVSAPRAVVSVVGAECKRVADALKGLELSTKPGAEFLPCKFGAGESRLECAGQFVDAAVVVEGAGVRNPKECFALGVFAHLLGTGPRLPYSESLATKLGEAAAKATQKPFAAKALNINYTDTGLFGVALAGHPDDMDQLTKAVLSQVRTVAQKVADKDVQDAKQKMKAAVQYGRQHLSDLALEMGVHVSRTGQPWRHDELLQAIDAVTTQDVATVAARVSKGKPAIAAVGRLHKTPHVDELV</sequence>
<organism evidence="1 2">
    <name type="scientific">Dermacentor silvarum</name>
    <name type="common">Tick</name>
    <dbReference type="NCBI Taxonomy" id="543639"/>
    <lineage>
        <taxon>Eukaryota</taxon>
        <taxon>Metazoa</taxon>
        <taxon>Ecdysozoa</taxon>
        <taxon>Arthropoda</taxon>
        <taxon>Chelicerata</taxon>
        <taxon>Arachnida</taxon>
        <taxon>Acari</taxon>
        <taxon>Parasitiformes</taxon>
        <taxon>Ixodida</taxon>
        <taxon>Ixodoidea</taxon>
        <taxon>Ixodidae</taxon>
        <taxon>Rhipicephalinae</taxon>
        <taxon>Dermacentor</taxon>
    </lineage>
</organism>
<reference evidence="1" key="1">
    <citation type="submission" date="2020-05" db="EMBL/GenBank/DDBJ databases">
        <title>Large-scale comparative analyses of tick genomes elucidate their genetic diversity and vector capacities.</title>
        <authorList>
            <person name="Jia N."/>
            <person name="Wang J."/>
            <person name="Shi W."/>
            <person name="Du L."/>
            <person name="Sun Y."/>
            <person name="Zhan W."/>
            <person name="Jiang J."/>
            <person name="Wang Q."/>
            <person name="Zhang B."/>
            <person name="Ji P."/>
            <person name="Sakyi L.B."/>
            <person name="Cui X."/>
            <person name="Yuan T."/>
            <person name="Jiang B."/>
            <person name="Yang W."/>
            <person name="Lam T.T.-Y."/>
            <person name="Chang Q."/>
            <person name="Ding S."/>
            <person name="Wang X."/>
            <person name="Zhu J."/>
            <person name="Ruan X."/>
            <person name="Zhao L."/>
            <person name="Wei J."/>
            <person name="Que T."/>
            <person name="Du C."/>
            <person name="Cheng J."/>
            <person name="Dai P."/>
            <person name="Han X."/>
            <person name="Huang E."/>
            <person name="Gao Y."/>
            <person name="Liu J."/>
            <person name="Shao H."/>
            <person name="Ye R."/>
            <person name="Li L."/>
            <person name="Wei W."/>
            <person name="Wang X."/>
            <person name="Wang C."/>
            <person name="Yang T."/>
            <person name="Huo Q."/>
            <person name="Li W."/>
            <person name="Guo W."/>
            <person name="Chen H."/>
            <person name="Zhou L."/>
            <person name="Ni X."/>
            <person name="Tian J."/>
            <person name="Zhou Y."/>
            <person name="Sheng Y."/>
            <person name="Liu T."/>
            <person name="Pan Y."/>
            <person name="Xia L."/>
            <person name="Li J."/>
            <person name="Zhao F."/>
            <person name="Cao W."/>
        </authorList>
    </citation>
    <scope>NUCLEOTIDE SEQUENCE</scope>
    <source>
        <strain evidence="1">Dsil-2018</strain>
    </source>
</reference>